<evidence type="ECO:0000256" key="1">
    <source>
        <dbReference type="ARBA" id="ARBA00002634"/>
    </source>
</evidence>
<dbReference type="InterPro" id="IPR016009">
    <property type="entry name" value="tRNA_MeTrfase_TRMD/TRM10"/>
</dbReference>
<comment type="similarity">
    <text evidence="3 14">Belongs to the RNA methyltransferase TrmD family.</text>
</comment>
<evidence type="ECO:0000259" key="15">
    <source>
        <dbReference type="Pfam" id="PF01746"/>
    </source>
</evidence>
<keyword evidence="10 13" id="KW-0949">S-adenosyl-L-methionine</keyword>
<dbReference type="AlphaFoldDB" id="A0A1F4Y4E6"/>
<organism evidence="16 17">
    <name type="scientific">Candidatus Adlerbacteria bacterium RIFOXYC1_FULL_48_26</name>
    <dbReference type="NCBI Taxonomy" id="1797247"/>
    <lineage>
        <taxon>Bacteria</taxon>
        <taxon>Candidatus Adleribacteriota</taxon>
    </lineage>
</organism>
<dbReference type="GO" id="GO:0002939">
    <property type="term" value="P:tRNA N1-guanine methylation"/>
    <property type="evidence" value="ECO:0007669"/>
    <property type="project" value="TreeGrafter"/>
</dbReference>
<comment type="function">
    <text evidence="1 14">Specifically methylates guanosine-37 in various tRNAs.</text>
</comment>
<dbReference type="EC" id="2.1.1.228" evidence="5 14"/>
<reference evidence="16 17" key="1">
    <citation type="journal article" date="2016" name="Nat. Commun.">
        <title>Thousands of microbial genomes shed light on interconnected biogeochemical processes in an aquifer system.</title>
        <authorList>
            <person name="Anantharaman K."/>
            <person name="Brown C.T."/>
            <person name="Hug L.A."/>
            <person name="Sharon I."/>
            <person name="Castelle C.J."/>
            <person name="Probst A.J."/>
            <person name="Thomas B.C."/>
            <person name="Singh A."/>
            <person name="Wilkins M.J."/>
            <person name="Karaoz U."/>
            <person name="Brodie E.L."/>
            <person name="Williams K.H."/>
            <person name="Hubbard S.S."/>
            <person name="Banfield J.F."/>
        </authorList>
    </citation>
    <scope>NUCLEOTIDE SEQUENCE [LARGE SCALE GENOMIC DNA]</scope>
</reference>
<feature type="domain" description="tRNA methyltransferase TRMD/TRM10-type" evidence="15">
    <location>
        <begin position="1"/>
        <end position="223"/>
    </location>
</feature>
<dbReference type="STRING" id="1797247.A2419_03540"/>
<comment type="catalytic activity">
    <reaction evidence="12 14">
        <text>guanosine(37) in tRNA + S-adenosyl-L-methionine = N(1)-methylguanosine(37) in tRNA + S-adenosyl-L-homocysteine + H(+)</text>
        <dbReference type="Rhea" id="RHEA:36899"/>
        <dbReference type="Rhea" id="RHEA-COMP:10145"/>
        <dbReference type="Rhea" id="RHEA-COMP:10147"/>
        <dbReference type="ChEBI" id="CHEBI:15378"/>
        <dbReference type="ChEBI" id="CHEBI:57856"/>
        <dbReference type="ChEBI" id="CHEBI:59789"/>
        <dbReference type="ChEBI" id="CHEBI:73542"/>
        <dbReference type="ChEBI" id="CHEBI:74269"/>
        <dbReference type="EC" id="2.1.1.228"/>
    </reaction>
</comment>
<dbReference type="InterPro" id="IPR029028">
    <property type="entry name" value="Alpha/beta_knot_MTases"/>
</dbReference>
<evidence type="ECO:0000313" key="16">
    <source>
        <dbReference type="EMBL" id="OGC88819.1"/>
    </source>
</evidence>
<keyword evidence="9 14" id="KW-0808">Transferase</keyword>
<evidence type="ECO:0000256" key="13">
    <source>
        <dbReference type="PIRSR" id="PIRSR000386-1"/>
    </source>
</evidence>
<name>A0A1F4Y4E6_9BACT</name>
<accession>A0A1F4Y4E6</accession>
<evidence type="ECO:0000256" key="11">
    <source>
        <dbReference type="ARBA" id="ARBA00022694"/>
    </source>
</evidence>
<gene>
    <name evidence="16" type="ORF">A2419_03540</name>
</gene>
<dbReference type="Gene3D" id="3.40.1280.10">
    <property type="match status" value="1"/>
</dbReference>
<evidence type="ECO:0000256" key="14">
    <source>
        <dbReference type="RuleBase" id="RU003464"/>
    </source>
</evidence>
<dbReference type="PANTHER" id="PTHR46417">
    <property type="entry name" value="TRNA (GUANINE-N(1)-)-METHYLTRANSFERASE"/>
    <property type="match status" value="1"/>
</dbReference>
<dbReference type="Pfam" id="PF01746">
    <property type="entry name" value="tRNA_m1G_MT"/>
    <property type="match status" value="1"/>
</dbReference>
<dbReference type="GO" id="GO:0052906">
    <property type="term" value="F:tRNA (guanine(37)-N1)-methyltransferase activity"/>
    <property type="evidence" value="ECO:0007669"/>
    <property type="project" value="UniProtKB-EC"/>
</dbReference>
<dbReference type="PIRSF" id="PIRSF000386">
    <property type="entry name" value="tRNA_mtase"/>
    <property type="match status" value="1"/>
</dbReference>
<dbReference type="InterPro" id="IPR023148">
    <property type="entry name" value="tRNA_m1G_MeTrfase_C_sf"/>
</dbReference>
<feature type="binding site" evidence="13">
    <location>
        <position position="122"/>
    </location>
    <ligand>
        <name>S-adenosyl-L-methionine</name>
        <dbReference type="ChEBI" id="CHEBI:59789"/>
    </ligand>
</feature>
<comment type="caution">
    <text evidence="16">The sequence shown here is derived from an EMBL/GenBank/DDBJ whole genome shotgun (WGS) entry which is preliminary data.</text>
</comment>
<dbReference type="SUPFAM" id="SSF75217">
    <property type="entry name" value="alpha/beta knot"/>
    <property type="match status" value="1"/>
</dbReference>
<evidence type="ECO:0000256" key="6">
    <source>
        <dbReference type="ARBA" id="ARBA00014679"/>
    </source>
</evidence>
<dbReference type="Gene3D" id="1.10.1270.20">
    <property type="entry name" value="tRNA(m1g37)methyltransferase, domain 2"/>
    <property type="match status" value="1"/>
</dbReference>
<evidence type="ECO:0000256" key="3">
    <source>
        <dbReference type="ARBA" id="ARBA00007630"/>
    </source>
</evidence>
<evidence type="ECO:0000256" key="7">
    <source>
        <dbReference type="ARBA" id="ARBA00022490"/>
    </source>
</evidence>
<dbReference type="GO" id="GO:0005829">
    <property type="term" value="C:cytosol"/>
    <property type="evidence" value="ECO:0007669"/>
    <property type="project" value="TreeGrafter"/>
</dbReference>
<protein>
    <recommendedName>
        <fullName evidence="6 14">tRNA (guanine-N(1)-)-methyltransferase</fullName>
        <ecNumber evidence="5 14">2.1.1.228</ecNumber>
    </recommendedName>
</protein>
<keyword evidence="8 14" id="KW-0489">Methyltransferase</keyword>
<evidence type="ECO:0000256" key="2">
    <source>
        <dbReference type="ARBA" id="ARBA00004496"/>
    </source>
</evidence>
<evidence type="ECO:0000256" key="5">
    <source>
        <dbReference type="ARBA" id="ARBA00012807"/>
    </source>
</evidence>
<evidence type="ECO:0000256" key="4">
    <source>
        <dbReference type="ARBA" id="ARBA00011738"/>
    </source>
</evidence>
<proteinExistence type="inferred from homology"/>
<dbReference type="InterPro" id="IPR029026">
    <property type="entry name" value="tRNA_m1G_MTases_N"/>
</dbReference>
<dbReference type="Proteomes" id="UP000176568">
    <property type="component" value="Unassembled WGS sequence"/>
</dbReference>
<evidence type="ECO:0000256" key="9">
    <source>
        <dbReference type="ARBA" id="ARBA00022679"/>
    </source>
</evidence>
<dbReference type="PANTHER" id="PTHR46417:SF1">
    <property type="entry name" value="TRNA (GUANINE-N(1)-)-METHYLTRANSFERASE"/>
    <property type="match status" value="1"/>
</dbReference>
<comment type="subcellular location">
    <subcellularLocation>
        <location evidence="2 14">Cytoplasm</location>
    </subcellularLocation>
</comment>
<evidence type="ECO:0000256" key="10">
    <source>
        <dbReference type="ARBA" id="ARBA00022691"/>
    </source>
</evidence>
<sequence length="226" mass="24952">MKFHVVTLFPEVVGAYTNASILGRAQKNKLMSVKAYQLRDFVTPAKAGARGASEWFYKKVDDKAYGGGPGMVLQAEPFVRAADKIRKGKKIKVLITSAGGKAFTNEYAKKLAKEKEVIILCGRYEGIDARVKKVLNAEEVSVGPYILTGGELPALTIIDSTARQIKGVLGKFESLEEERVASHDVYTRPEVFTHKKKTYRVPKVLLSGHHANIDTQRTKRRSGKSA</sequence>
<comment type="subunit">
    <text evidence="4 14">Homodimer.</text>
</comment>
<evidence type="ECO:0000256" key="12">
    <source>
        <dbReference type="ARBA" id="ARBA00047783"/>
    </source>
</evidence>
<dbReference type="EMBL" id="MEXB01000003">
    <property type="protein sequence ID" value="OGC88819.1"/>
    <property type="molecule type" value="Genomic_DNA"/>
</dbReference>
<keyword evidence="7 14" id="KW-0963">Cytoplasm</keyword>
<dbReference type="InterPro" id="IPR002649">
    <property type="entry name" value="tRNA_m1G_MeTrfase_TrmD"/>
</dbReference>
<evidence type="ECO:0000256" key="8">
    <source>
        <dbReference type="ARBA" id="ARBA00022603"/>
    </source>
</evidence>
<keyword evidence="11 14" id="KW-0819">tRNA processing</keyword>
<evidence type="ECO:0000313" key="17">
    <source>
        <dbReference type="Proteomes" id="UP000176568"/>
    </source>
</evidence>
<dbReference type="NCBIfam" id="TIGR00088">
    <property type="entry name" value="trmD"/>
    <property type="match status" value="1"/>
</dbReference>